<protein>
    <submittedName>
        <fullName evidence="1">Uncharacterized protein</fullName>
    </submittedName>
</protein>
<dbReference type="Proteomes" id="UP000499080">
    <property type="component" value="Unassembled WGS sequence"/>
</dbReference>
<evidence type="ECO:0000313" key="1">
    <source>
        <dbReference type="EMBL" id="GBN36107.1"/>
    </source>
</evidence>
<accession>A0A4Y2NDF0</accession>
<keyword evidence="2" id="KW-1185">Reference proteome</keyword>
<gene>
    <name evidence="1" type="ORF">AVEN_238113_1</name>
</gene>
<dbReference type="EMBL" id="BGPR01126981">
    <property type="protein sequence ID" value="GBN36107.1"/>
    <property type="molecule type" value="Genomic_DNA"/>
</dbReference>
<name>A0A4Y2NDF0_ARAVE</name>
<evidence type="ECO:0000313" key="2">
    <source>
        <dbReference type="Proteomes" id="UP000499080"/>
    </source>
</evidence>
<proteinExistence type="predicted"/>
<comment type="caution">
    <text evidence="1">The sequence shown here is derived from an EMBL/GenBank/DDBJ whole genome shotgun (WGS) entry which is preliminary data.</text>
</comment>
<dbReference type="AlphaFoldDB" id="A0A4Y2NDF0"/>
<reference evidence="1 2" key="1">
    <citation type="journal article" date="2019" name="Sci. Rep.">
        <title>Orb-weaving spider Araneus ventricosus genome elucidates the spidroin gene catalogue.</title>
        <authorList>
            <person name="Kono N."/>
            <person name="Nakamura H."/>
            <person name="Ohtoshi R."/>
            <person name="Moran D.A.P."/>
            <person name="Shinohara A."/>
            <person name="Yoshida Y."/>
            <person name="Fujiwara M."/>
            <person name="Mori M."/>
            <person name="Tomita M."/>
            <person name="Arakawa K."/>
        </authorList>
    </citation>
    <scope>NUCLEOTIDE SEQUENCE [LARGE SCALE GENOMIC DNA]</scope>
</reference>
<organism evidence="1 2">
    <name type="scientific">Araneus ventricosus</name>
    <name type="common">Orbweaver spider</name>
    <name type="synonym">Epeira ventricosa</name>
    <dbReference type="NCBI Taxonomy" id="182803"/>
    <lineage>
        <taxon>Eukaryota</taxon>
        <taxon>Metazoa</taxon>
        <taxon>Ecdysozoa</taxon>
        <taxon>Arthropoda</taxon>
        <taxon>Chelicerata</taxon>
        <taxon>Arachnida</taxon>
        <taxon>Araneae</taxon>
        <taxon>Araneomorphae</taxon>
        <taxon>Entelegynae</taxon>
        <taxon>Araneoidea</taxon>
        <taxon>Araneidae</taxon>
        <taxon>Araneus</taxon>
    </lineage>
</organism>
<sequence>MESKWSDGYWEVSDHREEESEVSLRSLINYRSATYAGHSVVENHREEEPEHSLWILVNYRSAPYTGQQVVRTTNNSTAPYYISKEKLPKCGHVGLSDEYL</sequence>